<dbReference type="Gene3D" id="3.30.70.1620">
    <property type="match status" value="1"/>
</dbReference>
<feature type="coiled-coil region" evidence="9">
    <location>
        <begin position="858"/>
        <end position="914"/>
    </location>
</feature>
<dbReference type="PANTHER" id="PTHR43977">
    <property type="entry name" value="STRUCTURAL MAINTENANCE OF CHROMOSOMES PROTEIN 3"/>
    <property type="match status" value="1"/>
</dbReference>
<feature type="coiled-coil region" evidence="9">
    <location>
        <begin position="431"/>
        <end position="503"/>
    </location>
</feature>
<dbReference type="InterPro" id="IPR041741">
    <property type="entry name" value="SMC3_ABC_euk"/>
</dbReference>
<evidence type="ECO:0000256" key="4">
    <source>
        <dbReference type="ARBA" id="ARBA00022776"/>
    </source>
</evidence>
<keyword evidence="5 9" id="KW-0175">Coiled coil</keyword>
<keyword evidence="4" id="KW-0498">Mitosis</keyword>
<accession>A0A7G7WNI6</accession>
<keyword evidence="7" id="KW-0131">Cell cycle</keyword>
<comment type="similarity">
    <text evidence="2">Belongs to the SMC family. SMC3 subfamily.</text>
</comment>
<dbReference type="InterPro" id="IPR010935">
    <property type="entry name" value="SMC_hinge"/>
</dbReference>
<evidence type="ECO:0000256" key="7">
    <source>
        <dbReference type="ARBA" id="ARBA00023306"/>
    </source>
</evidence>
<dbReference type="GO" id="GO:0016887">
    <property type="term" value="F:ATP hydrolysis activity"/>
    <property type="evidence" value="ECO:0007669"/>
    <property type="project" value="InterPro"/>
</dbReference>
<organism evidence="11">
    <name type="scientific">Brachionus koreanus</name>
    <dbReference type="NCBI Taxonomy" id="1199090"/>
    <lineage>
        <taxon>Eukaryota</taxon>
        <taxon>Metazoa</taxon>
        <taxon>Spiralia</taxon>
        <taxon>Gnathifera</taxon>
        <taxon>Rotifera</taxon>
        <taxon>Eurotatoria</taxon>
        <taxon>Monogononta</taxon>
        <taxon>Pseudotrocha</taxon>
        <taxon>Ploima</taxon>
        <taxon>Brachionidae</taxon>
        <taxon>Brachionus</taxon>
    </lineage>
</organism>
<dbReference type="GO" id="GO:0005634">
    <property type="term" value="C:nucleus"/>
    <property type="evidence" value="ECO:0007669"/>
    <property type="project" value="UniProtKB-SubCell"/>
</dbReference>
<evidence type="ECO:0000256" key="6">
    <source>
        <dbReference type="ARBA" id="ARBA00023242"/>
    </source>
</evidence>
<dbReference type="InterPro" id="IPR036277">
    <property type="entry name" value="SMC_hinge_sf"/>
</dbReference>
<evidence type="ECO:0000256" key="2">
    <source>
        <dbReference type="ARBA" id="ARBA00005917"/>
    </source>
</evidence>
<dbReference type="SMART" id="SM00968">
    <property type="entry name" value="SMC_hinge"/>
    <property type="match status" value="1"/>
</dbReference>
<dbReference type="CDD" id="cd03272">
    <property type="entry name" value="ABC_SMC3_euk"/>
    <property type="match status" value="1"/>
</dbReference>
<dbReference type="Pfam" id="PF02463">
    <property type="entry name" value="SMC_N"/>
    <property type="match status" value="1"/>
</dbReference>
<feature type="coiled-coil region" evidence="9">
    <location>
        <begin position="731"/>
        <end position="830"/>
    </location>
</feature>
<sequence>MYIKQVIIEGFRSYREQTVIEPFSPEHNVIVGRNGCGKSNFFKAIQFVLSDEYTNLKEEDRIALLHEGSGPKVMSGFVEIIFDNSDGRLPVEKDEVSIKRAIGMKKDQYFLDKKVVSKGDIMNFLETAGFSRNNPYYIVKQGKINEISIAKDSFRLKILKEVAGSNVYDEKKDESRGILKEAEEKRQSILDVLKAIEDRLSQLEVEKEELKEFQKWDKMKRSVEYTIHNKELENVQNKLIDLQKSRSESSSKSNKIYEELSRISDESKETEKVIQDLKLKETNIRDELDQLNEEKSNLLSRRARFEFDIRDAQDESKQAALSSDLAKTELVRIEKQIKHAEENLNKILPEYENLKSQEAELTQERVLCEQKKNEIYAKQGRSTRFRTMEDRDRWIKNELKIINKAIEDKKNLSSRLTEELRSDKDRTDKFRVEIEHKSKDLEKQQQAIEDAERKNFDLQHRKEEAQTKRNNMWRQETQLTQDLNKLKEEYSKCEQNLRSSIGRTILQGIESIKQILKQCETDKTNSDVTKGYYGLLIDAIDCNKSFYTAIESAVSNRLFYHVVETDTVAMKLLKMMNQQKLHGEVNYLPLNVIRTENVSYPNTTDAEALINLLKYEKKIEKGVKHVFDKILLCRNSEAATQLAKQTQMDCVLLDGDFISRKGALTGGYIDQKFSKMLFYRKRSELVDEISKKEAEIVTLQSDIGKIDSELNTVLGELIRQENLIRRSKDTYEQMKLDLVSRKHEIQRYEQQKPQKENSNRSLAVDIEQLQSKKQMLESELGTELVKQLSSSDQKDVDELTDKVHKLNQRLKEVLQRLSLIETEKSHLDNQLKNNFLKKKEDLEKEVAESLVATRSNKIDLYSKELELLNEKIKLLDENIKNLTSELNGLNRTELIKFEKKFEDLQDQERKLQHDLQESTVDLEKVSSKLSLLLKKKDECLKATRNLGVLPSDAYEKYSEMSSKELYFKLDNCNHELKKLSHVNKKAMDQYIQFSEHKEKLLQRREEAERAYKSILDFINTLDQRKNENMQMTFKQVSKYFNEIFLKLVPQGTAHLVMRRNDNFEEEDRISQQNDSSVEEYSGVGIRVSFTGKSNEMKEIQQLSGGQKTLVALTLIFAIQRCDPAPFYLFDEIDQALDPQYRKAVADMIHELCEKAQFITTTFRSELLEHANKFYGVRFRNKVSFIDCVTKEEAFDFVEDDQTHK</sequence>
<keyword evidence="3" id="KW-0132">Cell division</keyword>
<evidence type="ECO:0000256" key="1">
    <source>
        <dbReference type="ARBA" id="ARBA00004123"/>
    </source>
</evidence>
<dbReference type="GO" id="GO:0051301">
    <property type="term" value="P:cell division"/>
    <property type="evidence" value="ECO:0007669"/>
    <property type="project" value="UniProtKB-KW"/>
</dbReference>
<dbReference type="GO" id="GO:0005524">
    <property type="term" value="F:ATP binding"/>
    <property type="evidence" value="ECO:0007669"/>
    <property type="project" value="InterPro"/>
</dbReference>
<dbReference type="Gene3D" id="3.40.50.300">
    <property type="entry name" value="P-loop containing nucleotide triphosphate hydrolases"/>
    <property type="match status" value="2"/>
</dbReference>
<feature type="coiled-coil region" evidence="9">
    <location>
        <begin position="179"/>
        <end position="374"/>
    </location>
</feature>
<feature type="domain" description="SMC hinge" evidence="10">
    <location>
        <begin position="530"/>
        <end position="643"/>
    </location>
</feature>
<dbReference type="Pfam" id="PF06470">
    <property type="entry name" value="SMC_hinge"/>
    <property type="match status" value="1"/>
</dbReference>
<evidence type="ECO:0000256" key="8">
    <source>
        <dbReference type="PIRNR" id="PIRNR005719"/>
    </source>
</evidence>
<dbReference type="EMBL" id="MT276025">
    <property type="protein sequence ID" value="QNH68112.1"/>
    <property type="molecule type" value="mRNA"/>
</dbReference>
<proteinExistence type="evidence at transcript level"/>
<dbReference type="FunFam" id="3.40.50.300:FF:000424">
    <property type="entry name" value="Structural maintenance of chromosomes 3"/>
    <property type="match status" value="1"/>
</dbReference>
<evidence type="ECO:0000256" key="5">
    <source>
        <dbReference type="ARBA" id="ARBA00023054"/>
    </source>
</evidence>
<dbReference type="SUPFAM" id="SSF75553">
    <property type="entry name" value="Smc hinge domain"/>
    <property type="match status" value="1"/>
</dbReference>
<evidence type="ECO:0000259" key="10">
    <source>
        <dbReference type="SMART" id="SM00968"/>
    </source>
</evidence>
<dbReference type="Gene3D" id="1.20.1060.20">
    <property type="match status" value="1"/>
</dbReference>
<dbReference type="InterPro" id="IPR027417">
    <property type="entry name" value="P-loop_NTPase"/>
</dbReference>
<name>A0A7G7WNI6_9BILA</name>
<dbReference type="FunFam" id="3.40.50.300:FF:000370">
    <property type="entry name" value="Structural maintenance of chromosomes 3"/>
    <property type="match status" value="1"/>
</dbReference>
<evidence type="ECO:0000256" key="3">
    <source>
        <dbReference type="ARBA" id="ARBA00022618"/>
    </source>
</evidence>
<reference evidence="11" key="1">
    <citation type="submission" date="2020-04" db="EMBL/GenBank/DDBJ databases">
        <title>Genome-wide identification of DNA double-strand break (DSBs) repair genes and transcriptional modulation in response to Benzo[alpha]pyrene in the monogonont rotifer Brachionus spp.</title>
        <authorList>
            <person name="Kim M.-S."/>
            <person name="Lee Y.H."/>
            <person name="Lee J.-S."/>
        </authorList>
    </citation>
    <scope>NUCLEOTIDE SEQUENCE</scope>
</reference>
<dbReference type="AlphaFoldDB" id="A0A7G7WNI6"/>
<comment type="subcellular location">
    <subcellularLocation>
        <location evidence="1 8">Nucleus</location>
    </subcellularLocation>
</comment>
<dbReference type="GO" id="GO:0005694">
    <property type="term" value="C:chromosome"/>
    <property type="evidence" value="ECO:0007669"/>
    <property type="project" value="InterPro"/>
</dbReference>
<evidence type="ECO:0000256" key="9">
    <source>
        <dbReference type="SAM" id="Coils"/>
    </source>
</evidence>
<protein>
    <recommendedName>
        <fullName evidence="8">Structural maintenance of chromosomes protein</fullName>
    </recommendedName>
</protein>
<dbReference type="InterPro" id="IPR024704">
    <property type="entry name" value="SMC"/>
</dbReference>
<dbReference type="GO" id="GO:0051276">
    <property type="term" value="P:chromosome organization"/>
    <property type="evidence" value="ECO:0007669"/>
    <property type="project" value="InterPro"/>
</dbReference>
<evidence type="ECO:0000313" key="11">
    <source>
        <dbReference type="EMBL" id="QNH68112.1"/>
    </source>
</evidence>
<feature type="coiled-coil region" evidence="9">
    <location>
        <begin position="969"/>
        <end position="1010"/>
    </location>
</feature>
<keyword evidence="6 8" id="KW-0539">Nucleus</keyword>
<dbReference type="SUPFAM" id="SSF52540">
    <property type="entry name" value="P-loop containing nucleoside triphosphate hydrolases"/>
    <property type="match status" value="1"/>
</dbReference>
<dbReference type="InterPro" id="IPR003395">
    <property type="entry name" value="RecF/RecN/SMC_N"/>
</dbReference>
<dbReference type="PIRSF" id="PIRSF005719">
    <property type="entry name" value="SMC"/>
    <property type="match status" value="1"/>
</dbReference>